<dbReference type="SMART" id="SM00256">
    <property type="entry name" value="FBOX"/>
    <property type="match status" value="1"/>
</dbReference>
<feature type="domain" description="Helicase ATP-binding" evidence="8">
    <location>
        <begin position="447"/>
        <end position="612"/>
    </location>
</feature>
<feature type="domain" description="Helicase C-terminal" evidence="9">
    <location>
        <begin position="649"/>
        <end position="826"/>
    </location>
</feature>
<dbReference type="InterPro" id="IPR014001">
    <property type="entry name" value="Helicase_ATP-bd"/>
</dbReference>
<dbReference type="SMART" id="SM00487">
    <property type="entry name" value="DEXDc"/>
    <property type="match status" value="1"/>
</dbReference>
<dbReference type="CDD" id="cd18791">
    <property type="entry name" value="SF2_C_RHA"/>
    <property type="match status" value="1"/>
</dbReference>
<dbReference type="FunFam" id="3.40.50.300:FF:000767">
    <property type="entry name" value="Putative ATP-dependent RNA helicase DHX35"/>
    <property type="match status" value="1"/>
</dbReference>
<dbReference type="SMART" id="SM00490">
    <property type="entry name" value="HELICc"/>
    <property type="match status" value="1"/>
</dbReference>
<evidence type="ECO:0000313" key="10">
    <source>
        <dbReference type="EMBL" id="KAK0579144.1"/>
    </source>
</evidence>
<sequence length="1085" mass="122945">MEEVGIQISQMLSDESMKDNGDVLVAMVGLFLPCEIFFEILSWLPAKYLVRCKCVCKQWYRLIEERSFIMKHWNCSEPVTFNFEDKVENLDVDGGIVQETFKHEHVSAGLILEKGDISCKYRLRNLTTQEILYLPNPQEYTLCTYIYNLSGEIKLVSFYGDKNRSHVKGMEILNLDRNDKWRPLKFPIQEKCQRGQLTYGFQPSNGIMCCIKRDGHGSNSSIDVCSLDMGSERYFDNTLPQGSFSNLSKVLVFEWNGCLAFGVIVEEKLNLIVLEDHRMHKWSETKIVIPLTFLKENPDWKKLIPNSFPPNSFRDHKLWFRSKRKDDKVMFTYNTQSRKISKVDFRNKCYSMRPSIITFKRNAIGVETRPDSLYSVLNGGVGVYLNHKMSSPFWKPGTEKPRILEDEEGGVVFFSPSLASSSSGYGYASIEKQRQRLPVYKYRTSILYLVETHATTIIVGETGSGKTTQIPQYLKEAGWADGGRVIACTQPRRLAVQAVASRVAEEMGVKVGEEVGYTIRFEDLTNKGVTMIKFLTDGVLLREMMDDPLLTKYSVVMVDEAHERSISTDILLGLLKKIQRRRPELRLIISSATIEAKSMSAFFQARKSRHRMESEGLPRMEPAILSVEGRGFNVQIHYVEEPVSDYVQAVVSTVMLINDQEPPGDILVFLTGQDDIDAAVQLLTEEARTNRKNSPGLIILPLYSGLPRADQGLVFSPTPRGKRKVVISTNIAETSLTLEGVVYVVDSGFSKQRFYNPISDIENLVVAPISKASARQRAGRAGRVRPGKCYRLYTEEYFVNEMPAEGIPEMQRSNLVSCVIQLKALGIDNILGFDWPAPPPPEAMIRAVEVLYSLGVIDDDAKLTSPTGFQVAEIPLDPMISKMILSSSELGCSEEIITIAAILSIQSIWVSSRGAQRELDEARLRFAAAEGDHVTFLNVYKGFLQSGKSSRWCHKNFINYQSMKKVIEIREQLRRIALRIGMVLKSCDSDMQVLRKAVCAGFFANACRLEASSQSGLYKTVRGSQEIYIHPSSVLFRVNPKWIVYHSLVSTDRHYMRNVISIDPSWLLEAAPHFYQHQRLNPVVH</sequence>
<dbReference type="EMBL" id="JAUESC010000385">
    <property type="protein sequence ID" value="KAK0579144.1"/>
    <property type="molecule type" value="Genomic_DNA"/>
</dbReference>
<dbReference type="PANTHER" id="PTHR18934">
    <property type="entry name" value="ATP-DEPENDENT RNA HELICASE"/>
    <property type="match status" value="1"/>
</dbReference>
<keyword evidence="2" id="KW-0547">Nucleotide-binding</keyword>
<keyword evidence="3" id="KW-0378">Hydrolase</keyword>
<feature type="domain" description="F-box" evidence="7">
    <location>
        <begin position="26"/>
        <end position="72"/>
    </location>
</feature>
<evidence type="ECO:0000259" key="8">
    <source>
        <dbReference type="PROSITE" id="PS51192"/>
    </source>
</evidence>
<evidence type="ECO:0000256" key="2">
    <source>
        <dbReference type="ARBA" id="ARBA00022741"/>
    </source>
</evidence>
<dbReference type="SMART" id="SM00847">
    <property type="entry name" value="HA2"/>
    <property type="match status" value="1"/>
</dbReference>
<dbReference type="EC" id="3.6.4.13" evidence="1"/>
<dbReference type="InterPro" id="IPR011709">
    <property type="entry name" value="DEAD-box_helicase_OB_fold"/>
</dbReference>
<evidence type="ECO:0000313" key="11">
    <source>
        <dbReference type="Proteomes" id="UP001168877"/>
    </source>
</evidence>
<dbReference type="GO" id="GO:0003723">
    <property type="term" value="F:RNA binding"/>
    <property type="evidence" value="ECO:0007669"/>
    <property type="project" value="TreeGrafter"/>
</dbReference>
<evidence type="ECO:0000256" key="3">
    <source>
        <dbReference type="ARBA" id="ARBA00022801"/>
    </source>
</evidence>
<dbReference type="Pfam" id="PF08268">
    <property type="entry name" value="FBA_3"/>
    <property type="match status" value="1"/>
</dbReference>
<dbReference type="CDD" id="cd17980">
    <property type="entry name" value="DEXHc_DHX35"/>
    <property type="match status" value="1"/>
</dbReference>
<dbReference type="FunFam" id="3.40.50.300:FF:001326">
    <property type="entry name" value="Putative ATP-dependent RNA helicase DHX35"/>
    <property type="match status" value="1"/>
</dbReference>
<reference evidence="10" key="1">
    <citation type="journal article" date="2022" name="Plant J.">
        <title>Strategies of tolerance reflected in two North American maple genomes.</title>
        <authorList>
            <person name="McEvoy S.L."/>
            <person name="Sezen U.U."/>
            <person name="Trouern-Trend A."/>
            <person name="McMahon S.M."/>
            <person name="Schaberg P.G."/>
            <person name="Yang J."/>
            <person name="Wegrzyn J.L."/>
            <person name="Swenson N.G."/>
        </authorList>
    </citation>
    <scope>NUCLEOTIDE SEQUENCE</scope>
    <source>
        <strain evidence="10">NS2018</strain>
    </source>
</reference>
<dbReference type="InterPro" id="IPR001650">
    <property type="entry name" value="Helicase_C-like"/>
</dbReference>
<dbReference type="Proteomes" id="UP001168877">
    <property type="component" value="Unassembled WGS sequence"/>
</dbReference>
<organism evidence="10 11">
    <name type="scientific">Acer saccharum</name>
    <name type="common">Sugar maple</name>
    <dbReference type="NCBI Taxonomy" id="4024"/>
    <lineage>
        <taxon>Eukaryota</taxon>
        <taxon>Viridiplantae</taxon>
        <taxon>Streptophyta</taxon>
        <taxon>Embryophyta</taxon>
        <taxon>Tracheophyta</taxon>
        <taxon>Spermatophyta</taxon>
        <taxon>Magnoliopsida</taxon>
        <taxon>eudicotyledons</taxon>
        <taxon>Gunneridae</taxon>
        <taxon>Pentapetalae</taxon>
        <taxon>rosids</taxon>
        <taxon>malvids</taxon>
        <taxon>Sapindales</taxon>
        <taxon>Sapindaceae</taxon>
        <taxon>Hippocastanoideae</taxon>
        <taxon>Acereae</taxon>
        <taxon>Acer</taxon>
    </lineage>
</organism>
<accession>A0AA39V8K7</accession>
<dbReference type="Pfam" id="PF00271">
    <property type="entry name" value="Helicase_C"/>
    <property type="match status" value="1"/>
</dbReference>
<dbReference type="Pfam" id="PF21010">
    <property type="entry name" value="HA2_C"/>
    <property type="match status" value="1"/>
</dbReference>
<evidence type="ECO:0000256" key="1">
    <source>
        <dbReference type="ARBA" id="ARBA00012552"/>
    </source>
</evidence>
<dbReference type="PANTHER" id="PTHR18934:SF136">
    <property type="entry name" value="ATP-DEPENDENT RNA HELICASE DHX35-RELATED"/>
    <property type="match status" value="1"/>
</dbReference>
<evidence type="ECO:0000256" key="5">
    <source>
        <dbReference type="ARBA" id="ARBA00022840"/>
    </source>
</evidence>
<proteinExistence type="predicted"/>
<comment type="caution">
    <text evidence="10">The sequence shown here is derived from an EMBL/GenBank/DDBJ whole genome shotgun (WGS) entry which is preliminary data.</text>
</comment>
<dbReference type="Pfam" id="PF00646">
    <property type="entry name" value="F-box"/>
    <property type="match status" value="1"/>
</dbReference>
<dbReference type="SUPFAM" id="SSF81383">
    <property type="entry name" value="F-box domain"/>
    <property type="match status" value="1"/>
</dbReference>
<dbReference type="PROSITE" id="PS51194">
    <property type="entry name" value="HELICASE_CTER"/>
    <property type="match status" value="1"/>
</dbReference>
<dbReference type="InterPro" id="IPR036047">
    <property type="entry name" value="F-box-like_dom_sf"/>
</dbReference>
<dbReference type="InterPro" id="IPR011545">
    <property type="entry name" value="DEAD/DEAH_box_helicase_dom"/>
</dbReference>
<name>A0AA39V8K7_ACESA</name>
<dbReference type="InterPro" id="IPR027417">
    <property type="entry name" value="P-loop_NTPase"/>
</dbReference>
<dbReference type="PROSITE" id="PS00690">
    <property type="entry name" value="DEAH_ATP_HELICASE"/>
    <property type="match status" value="1"/>
</dbReference>
<dbReference type="PROSITE" id="PS50181">
    <property type="entry name" value="FBOX"/>
    <property type="match status" value="1"/>
</dbReference>
<gene>
    <name evidence="10" type="ORF">LWI29_021759</name>
</gene>
<comment type="catalytic activity">
    <reaction evidence="6">
        <text>ATP + H2O = ADP + phosphate + H(+)</text>
        <dbReference type="Rhea" id="RHEA:13065"/>
        <dbReference type="ChEBI" id="CHEBI:15377"/>
        <dbReference type="ChEBI" id="CHEBI:15378"/>
        <dbReference type="ChEBI" id="CHEBI:30616"/>
        <dbReference type="ChEBI" id="CHEBI:43474"/>
        <dbReference type="ChEBI" id="CHEBI:456216"/>
        <dbReference type="EC" id="3.6.4.13"/>
    </reaction>
</comment>
<dbReference type="InterPro" id="IPR007502">
    <property type="entry name" value="Helicase-assoc_dom"/>
</dbReference>
<evidence type="ECO:0000259" key="9">
    <source>
        <dbReference type="PROSITE" id="PS51194"/>
    </source>
</evidence>
<reference evidence="10" key="2">
    <citation type="submission" date="2023-06" db="EMBL/GenBank/DDBJ databases">
        <authorList>
            <person name="Swenson N.G."/>
            <person name="Wegrzyn J.L."/>
            <person name="Mcevoy S.L."/>
        </authorList>
    </citation>
    <scope>NUCLEOTIDE SEQUENCE</scope>
    <source>
        <strain evidence="10">NS2018</strain>
        <tissue evidence="10">Leaf</tissue>
    </source>
</reference>
<dbReference type="Gene3D" id="1.20.120.1080">
    <property type="match status" value="1"/>
</dbReference>
<keyword evidence="4" id="KW-0347">Helicase</keyword>
<dbReference type="GO" id="GO:0016787">
    <property type="term" value="F:hydrolase activity"/>
    <property type="evidence" value="ECO:0007669"/>
    <property type="project" value="UniProtKB-KW"/>
</dbReference>
<dbReference type="InterPro" id="IPR002464">
    <property type="entry name" value="DNA/RNA_helicase_DEAH_CS"/>
</dbReference>
<dbReference type="Gene3D" id="3.40.50.300">
    <property type="entry name" value="P-loop containing nucleotide triphosphate hydrolases"/>
    <property type="match status" value="2"/>
</dbReference>
<dbReference type="PROSITE" id="PS51192">
    <property type="entry name" value="HELICASE_ATP_BIND_1"/>
    <property type="match status" value="1"/>
</dbReference>
<evidence type="ECO:0000256" key="6">
    <source>
        <dbReference type="ARBA" id="ARBA00047984"/>
    </source>
</evidence>
<dbReference type="Pfam" id="PF00270">
    <property type="entry name" value="DEAD"/>
    <property type="match status" value="1"/>
</dbReference>
<dbReference type="InterPro" id="IPR001810">
    <property type="entry name" value="F-box_dom"/>
</dbReference>
<dbReference type="Pfam" id="PF07717">
    <property type="entry name" value="OB_NTP_bind"/>
    <property type="match status" value="1"/>
</dbReference>
<dbReference type="CDD" id="cd22157">
    <property type="entry name" value="F-box_AtFBW1-like"/>
    <property type="match status" value="1"/>
</dbReference>
<dbReference type="GO" id="GO:0005524">
    <property type="term" value="F:ATP binding"/>
    <property type="evidence" value="ECO:0007669"/>
    <property type="project" value="UniProtKB-KW"/>
</dbReference>
<dbReference type="AlphaFoldDB" id="A0AA39V8K7"/>
<dbReference type="Gene3D" id="1.20.1280.50">
    <property type="match status" value="1"/>
</dbReference>
<dbReference type="GO" id="GO:0003724">
    <property type="term" value="F:RNA helicase activity"/>
    <property type="evidence" value="ECO:0007669"/>
    <property type="project" value="UniProtKB-EC"/>
</dbReference>
<dbReference type="InterPro" id="IPR013187">
    <property type="entry name" value="F-box-assoc_dom_typ3"/>
</dbReference>
<dbReference type="SUPFAM" id="SSF52540">
    <property type="entry name" value="P-loop containing nucleoside triphosphate hydrolases"/>
    <property type="match status" value="1"/>
</dbReference>
<protein>
    <recommendedName>
        <fullName evidence="1">RNA helicase</fullName>
        <ecNumber evidence="1">3.6.4.13</ecNumber>
    </recommendedName>
</protein>
<keyword evidence="11" id="KW-1185">Reference proteome</keyword>
<keyword evidence="5" id="KW-0067">ATP-binding</keyword>
<evidence type="ECO:0000259" key="7">
    <source>
        <dbReference type="PROSITE" id="PS50181"/>
    </source>
</evidence>
<evidence type="ECO:0000256" key="4">
    <source>
        <dbReference type="ARBA" id="ARBA00022806"/>
    </source>
</evidence>